<dbReference type="InterPro" id="IPR007174">
    <property type="entry name" value="Las1"/>
</dbReference>
<reference evidence="2 3" key="1">
    <citation type="journal article" date="2023" name="Arcadia Sci">
        <title>De novo assembly of a long-read Amblyomma americanum tick genome.</title>
        <authorList>
            <person name="Chou S."/>
            <person name="Poskanzer K.E."/>
            <person name="Rollins M."/>
            <person name="Thuy-Boun P.S."/>
        </authorList>
    </citation>
    <scope>NUCLEOTIDE SEQUENCE [LARGE SCALE GENOMIC DNA]</scope>
    <source>
        <strain evidence="2">F_SG_1</strain>
        <tissue evidence="2">Salivary glands</tissue>
    </source>
</reference>
<dbReference type="GO" id="GO:0030687">
    <property type="term" value="C:preribosome, large subunit precursor"/>
    <property type="evidence" value="ECO:0007669"/>
    <property type="project" value="TreeGrafter"/>
</dbReference>
<sequence>MSTPGRNRSRFTVVPWYNRHEWEKVYRNLFSSSAEDQSAGLASVAVWRSRLYGRLPPAIEATAALVRAHLNDIVLQGDALAVRRFSADELSSLFAVAIVRFVGDIVEPLRSAKNISAKEAAFQLGIPDWVLDLRHASAHGSMCGGSASLGLLRTAASLLLEWLRINHWEVQRDSLVAAEAPSSTGATLNQATPAGSDDGDGQPDCCTMAQVRNVLDDWLSASAKKQRRGVPMREMAAREEKKRACLKQLSALVEEDSDLVVDTLVMGGDYLLPSREALEELCPKLKLTLPEPRDGVACKLPRLLVNCWDPLLATLNPHVLQRLAEHLLMQPWGRRGTEEERLRCYLSVAWIGYLLAGGRPGLVPVPSVQGSCDIDSLDGWSARKELNVTRLLRAALDNPMEYSAKVVTL</sequence>
<evidence type="ECO:0008006" key="4">
    <source>
        <dbReference type="Google" id="ProtNLM"/>
    </source>
</evidence>
<evidence type="ECO:0000256" key="1">
    <source>
        <dbReference type="SAM" id="MobiDB-lite"/>
    </source>
</evidence>
<dbReference type="Pfam" id="PF04031">
    <property type="entry name" value="Las1"/>
    <property type="match status" value="1"/>
</dbReference>
<dbReference type="GO" id="GO:0004519">
    <property type="term" value="F:endonuclease activity"/>
    <property type="evidence" value="ECO:0007669"/>
    <property type="project" value="InterPro"/>
</dbReference>
<dbReference type="GO" id="GO:0090730">
    <property type="term" value="C:Las1 complex"/>
    <property type="evidence" value="ECO:0007669"/>
    <property type="project" value="InterPro"/>
</dbReference>
<dbReference type="AlphaFoldDB" id="A0AAQ4DK98"/>
<name>A0AAQ4DK98_AMBAM</name>
<dbReference type="EMBL" id="JARKHS020029714">
    <property type="protein sequence ID" value="KAK8762888.1"/>
    <property type="molecule type" value="Genomic_DNA"/>
</dbReference>
<comment type="caution">
    <text evidence="2">The sequence shown here is derived from an EMBL/GenBank/DDBJ whole genome shotgun (WGS) entry which is preliminary data.</text>
</comment>
<dbReference type="Proteomes" id="UP001321473">
    <property type="component" value="Unassembled WGS sequence"/>
</dbReference>
<gene>
    <name evidence="2" type="ORF">V5799_034503</name>
</gene>
<evidence type="ECO:0000313" key="3">
    <source>
        <dbReference type="Proteomes" id="UP001321473"/>
    </source>
</evidence>
<keyword evidence="3" id="KW-1185">Reference proteome</keyword>
<evidence type="ECO:0000313" key="2">
    <source>
        <dbReference type="EMBL" id="KAK8762888.1"/>
    </source>
</evidence>
<proteinExistence type="predicted"/>
<dbReference type="PANTHER" id="PTHR15002:SF0">
    <property type="entry name" value="RIBOSOMAL BIOGENESIS PROTEIN LAS1L"/>
    <property type="match status" value="1"/>
</dbReference>
<feature type="region of interest" description="Disordered" evidence="1">
    <location>
        <begin position="181"/>
        <end position="202"/>
    </location>
</feature>
<protein>
    <recommendedName>
        <fullName evidence="4">Las1-like protein</fullName>
    </recommendedName>
</protein>
<dbReference type="PANTHER" id="PTHR15002">
    <property type="entry name" value="RIBOSOMAL BIOGENESIS PROTEIN LAS1L"/>
    <property type="match status" value="1"/>
</dbReference>
<dbReference type="GO" id="GO:0000470">
    <property type="term" value="P:maturation of LSU-rRNA"/>
    <property type="evidence" value="ECO:0007669"/>
    <property type="project" value="TreeGrafter"/>
</dbReference>
<feature type="compositionally biased region" description="Polar residues" evidence="1">
    <location>
        <begin position="181"/>
        <end position="193"/>
    </location>
</feature>
<organism evidence="2 3">
    <name type="scientific">Amblyomma americanum</name>
    <name type="common">Lone star tick</name>
    <dbReference type="NCBI Taxonomy" id="6943"/>
    <lineage>
        <taxon>Eukaryota</taxon>
        <taxon>Metazoa</taxon>
        <taxon>Ecdysozoa</taxon>
        <taxon>Arthropoda</taxon>
        <taxon>Chelicerata</taxon>
        <taxon>Arachnida</taxon>
        <taxon>Acari</taxon>
        <taxon>Parasitiformes</taxon>
        <taxon>Ixodida</taxon>
        <taxon>Ixodoidea</taxon>
        <taxon>Ixodidae</taxon>
        <taxon>Amblyomminae</taxon>
        <taxon>Amblyomma</taxon>
    </lineage>
</organism>
<accession>A0AAQ4DK98</accession>
<dbReference type="GO" id="GO:0000460">
    <property type="term" value="P:maturation of 5.8S rRNA"/>
    <property type="evidence" value="ECO:0007669"/>
    <property type="project" value="TreeGrafter"/>
</dbReference>